<organism evidence="4 5">
    <name type="scientific">Rhinocladiella mackenziei CBS 650.93</name>
    <dbReference type="NCBI Taxonomy" id="1442369"/>
    <lineage>
        <taxon>Eukaryota</taxon>
        <taxon>Fungi</taxon>
        <taxon>Dikarya</taxon>
        <taxon>Ascomycota</taxon>
        <taxon>Pezizomycotina</taxon>
        <taxon>Eurotiomycetes</taxon>
        <taxon>Chaetothyriomycetidae</taxon>
        <taxon>Chaetothyriales</taxon>
        <taxon>Herpotrichiellaceae</taxon>
        <taxon>Rhinocladiella</taxon>
    </lineage>
</organism>
<dbReference type="GO" id="GO:0016491">
    <property type="term" value="F:oxidoreductase activity"/>
    <property type="evidence" value="ECO:0007669"/>
    <property type="project" value="UniProtKB-KW"/>
</dbReference>
<reference evidence="4 5" key="1">
    <citation type="submission" date="2015-01" db="EMBL/GenBank/DDBJ databases">
        <title>The Genome Sequence of Rhinocladiella mackenzie CBS 650.93.</title>
        <authorList>
            <consortium name="The Broad Institute Genomics Platform"/>
            <person name="Cuomo C."/>
            <person name="de Hoog S."/>
            <person name="Gorbushina A."/>
            <person name="Stielow B."/>
            <person name="Teixiera M."/>
            <person name="Abouelleil A."/>
            <person name="Chapman S.B."/>
            <person name="Priest M."/>
            <person name="Young S.K."/>
            <person name="Wortman J."/>
            <person name="Nusbaum C."/>
            <person name="Birren B."/>
        </authorList>
    </citation>
    <scope>NUCLEOTIDE SEQUENCE [LARGE SCALE GENOMIC DNA]</scope>
    <source>
        <strain evidence="4 5">CBS 650.93</strain>
    </source>
</reference>
<keyword evidence="3" id="KW-0560">Oxidoreductase</keyword>
<gene>
    <name evidence="4" type="ORF">Z518_05683</name>
</gene>
<comment type="similarity">
    <text evidence="1">Belongs to the short-chain dehydrogenases/reductases (SDR) family.</text>
</comment>
<dbReference type="GeneID" id="25293754"/>
<dbReference type="PANTHER" id="PTHR24320">
    <property type="entry name" value="RETINOL DEHYDROGENASE"/>
    <property type="match status" value="1"/>
</dbReference>
<dbReference type="HOGENOM" id="CLU_010194_44_6_1"/>
<dbReference type="SUPFAM" id="SSF51735">
    <property type="entry name" value="NAD(P)-binding Rossmann-fold domains"/>
    <property type="match status" value="1"/>
</dbReference>
<dbReference type="RefSeq" id="XP_013271948.1">
    <property type="nucleotide sequence ID" value="XM_013416494.1"/>
</dbReference>
<dbReference type="Pfam" id="PF00106">
    <property type="entry name" value="adh_short"/>
    <property type="match status" value="1"/>
</dbReference>
<dbReference type="AlphaFoldDB" id="A0A0D2FRL4"/>
<dbReference type="VEuPathDB" id="FungiDB:Z518_05683"/>
<evidence type="ECO:0000313" key="4">
    <source>
        <dbReference type="EMBL" id="KIX04812.1"/>
    </source>
</evidence>
<dbReference type="InterPro" id="IPR002347">
    <property type="entry name" value="SDR_fam"/>
</dbReference>
<dbReference type="Proteomes" id="UP000053617">
    <property type="component" value="Unassembled WGS sequence"/>
</dbReference>
<protein>
    <submittedName>
        <fullName evidence="4">Uncharacterized protein</fullName>
    </submittedName>
</protein>
<keyword evidence="5" id="KW-1185">Reference proteome</keyword>
<dbReference type="EMBL" id="KN847478">
    <property type="protein sequence ID" value="KIX04812.1"/>
    <property type="molecule type" value="Genomic_DNA"/>
</dbReference>
<dbReference type="OrthoDB" id="191139at2759"/>
<evidence type="ECO:0000313" key="5">
    <source>
        <dbReference type="Proteomes" id="UP000053617"/>
    </source>
</evidence>
<accession>A0A0D2FRL4</accession>
<dbReference type="PRINTS" id="PR00081">
    <property type="entry name" value="GDHRDH"/>
</dbReference>
<name>A0A0D2FRL4_9EURO</name>
<dbReference type="STRING" id="1442369.A0A0D2FRL4"/>
<sequence>MNNWWDFIKQTWPPRPKFTEKELSDQAGKVFIVTGSTSGVGRELARILYSKNAKVYVAARSPEKATKTIDDIKTRHPSSTGAVAFLRFDFEDLTTIRGAATEFLSRETRLDVLWNNAAVLIPPKGSKTKQGFELQLGVNTLAPFLFTKFLTPILVQTAKISPPGSVRVMWVSSSAAYLFAPTGGVEIQQLEDTSDRSPVYMYGVSKAGNAFHCLHFAKLHGKDGIISTSGNPGNLRSGLQVHIPWWGRILTNSISYDPIYGAYTELFGGLSPDIDMQNNGAWIIPWGRIGKLRQDLAEAGKSKDEGGSGLAEEFWKWCEEQVKEYL</sequence>
<dbReference type="PANTHER" id="PTHR24320:SF236">
    <property type="entry name" value="SHORT-CHAIN DEHYDROGENASE-RELATED"/>
    <property type="match status" value="1"/>
</dbReference>
<dbReference type="InterPro" id="IPR036291">
    <property type="entry name" value="NAD(P)-bd_dom_sf"/>
</dbReference>
<proteinExistence type="inferred from homology"/>
<keyword evidence="2" id="KW-0521">NADP</keyword>
<evidence type="ECO:0000256" key="1">
    <source>
        <dbReference type="ARBA" id="ARBA00006484"/>
    </source>
</evidence>
<evidence type="ECO:0000256" key="2">
    <source>
        <dbReference type="ARBA" id="ARBA00022857"/>
    </source>
</evidence>
<evidence type="ECO:0000256" key="3">
    <source>
        <dbReference type="ARBA" id="ARBA00023002"/>
    </source>
</evidence>
<dbReference type="Gene3D" id="3.40.50.720">
    <property type="entry name" value="NAD(P)-binding Rossmann-like Domain"/>
    <property type="match status" value="1"/>
</dbReference>